<dbReference type="GO" id="GO:0000105">
    <property type="term" value="P:L-histidine biosynthetic process"/>
    <property type="evidence" value="ECO:0007669"/>
    <property type="project" value="UniProtKB-UniRule"/>
</dbReference>
<dbReference type="Gene3D" id="3.40.640.10">
    <property type="entry name" value="Type I PLP-dependent aspartate aminotransferase-like (Major domain)"/>
    <property type="match status" value="1"/>
</dbReference>
<evidence type="ECO:0000256" key="8">
    <source>
        <dbReference type="ARBA" id="ARBA00047481"/>
    </source>
</evidence>
<comment type="subunit">
    <text evidence="4 9">Homodimer.</text>
</comment>
<dbReference type="GO" id="GO:0030170">
    <property type="term" value="F:pyridoxal phosphate binding"/>
    <property type="evidence" value="ECO:0007669"/>
    <property type="project" value="InterPro"/>
</dbReference>
<keyword evidence="6 9" id="KW-0808">Transferase</keyword>
<dbReference type="InterPro" id="IPR001917">
    <property type="entry name" value="Aminotrans_II_pyridoxalP_BS"/>
</dbReference>
<dbReference type="CDD" id="cd00609">
    <property type="entry name" value="AAT_like"/>
    <property type="match status" value="1"/>
</dbReference>
<dbReference type="InterPro" id="IPR015424">
    <property type="entry name" value="PyrdxlP-dep_Trfase"/>
</dbReference>
<keyword evidence="9" id="KW-0028">Amino-acid biosynthesis</keyword>
<evidence type="ECO:0000256" key="7">
    <source>
        <dbReference type="ARBA" id="ARBA00022898"/>
    </source>
</evidence>
<feature type="modified residue" description="N6-(pyridoxal phosphate)lysine" evidence="9">
    <location>
        <position position="234"/>
    </location>
</feature>
<evidence type="ECO:0000256" key="2">
    <source>
        <dbReference type="ARBA" id="ARBA00005011"/>
    </source>
</evidence>
<evidence type="ECO:0000256" key="3">
    <source>
        <dbReference type="ARBA" id="ARBA00007970"/>
    </source>
</evidence>
<comment type="pathway">
    <text evidence="2 9">Amino-acid biosynthesis; L-histidine biosynthesis; L-histidine from 5-phospho-alpha-D-ribose 1-diphosphate: step 7/9.</text>
</comment>
<dbReference type="RefSeq" id="WP_075359482.1">
    <property type="nucleotide sequence ID" value="NZ_MSRG01000074.1"/>
</dbReference>
<evidence type="ECO:0000259" key="10">
    <source>
        <dbReference type="Pfam" id="PF00155"/>
    </source>
</evidence>
<dbReference type="HAMAP" id="MF_01023">
    <property type="entry name" value="HisC_aminotrans_2"/>
    <property type="match status" value="1"/>
</dbReference>
<dbReference type="InterPro" id="IPR005861">
    <property type="entry name" value="HisP_aminotrans"/>
</dbReference>
<comment type="catalytic activity">
    <reaction evidence="8 9">
        <text>L-histidinol phosphate + 2-oxoglutarate = 3-(imidazol-4-yl)-2-oxopropyl phosphate + L-glutamate</text>
        <dbReference type="Rhea" id="RHEA:23744"/>
        <dbReference type="ChEBI" id="CHEBI:16810"/>
        <dbReference type="ChEBI" id="CHEBI:29985"/>
        <dbReference type="ChEBI" id="CHEBI:57766"/>
        <dbReference type="ChEBI" id="CHEBI:57980"/>
        <dbReference type="EC" id="2.6.1.9"/>
    </reaction>
</comment>
<comment type="cofactor">
    <cofactor evidence="1 9">
        <name>pyridoxal 5'-phosphate</name>
        <dbReference type="ChEBI" id="CHEBI:597326"/>
    </cofactor>
</comment>
<keyword evidence="9" id="KW-0368">Histidine biosynthesis</keyword>
<dbReference type="InterPro" id="IPR004839">
    <property type="entry name" value="Aminotransferase_I/II_large"/>
</dbReference>
<evidence type="ECO:0000256" key="4">
    <source>
        <dbReference type="ARBA" id="ARBA00011738"/>
    </source>
</evidence>
<feature type="domain" description="Aminotransferase class I/classII large" evidence="10">
    <location>
        <begin position="37"/>
        <end position="366"/>
    </location>
</feature>
<dbReference type="Gene3D" id="3.90.1150.10">
    <property type="entry name" value="Aspartate Aminotransferase, domain 1"/>
    <property type="match status" value="1"/>
</dbReference>
<reference evidence="11 12" key="1">
    <citation type="submission" date="2017-03" db="EMBL/GenBank/DDBJ databases">
        <title>Genome analysis of strain PAMC 26577.</title>
        <authorList>
            <person name="Oh H.-M."/>
            <person name="Yang J.-A."/>
        </authorList>
    </citation>
    <scope>NUCLEOTIDE SEQUENCE [LARGE SCALE GENOMIC DNA]</scope>
    <source>
        <strain evidence="11 12">PAMC 26577</strain>
    </source>
</reference>
<dbReference type="InterPro" id="IPR015421">
    <property type="entry name" value="PyrdxlP-dep_Trfase_major"/>
</dbReference>
<comment type="caution">
    <text evidence="11">The sequence shown here is derived from an EMBL/GenBank/DDBJ whole genome shotgun (WGS) entry which is preliminary data.</text>
</comment>
<dbReference type="PANTHER" id="PTHR43643">
    <property type="entry name" value="HISTIDINOL-PHOSPHATE AMINOTRANSFERASE 2"/>
    <property type="match status" value="1"/>
</dbReference>
<dbReference type="EC" id="2.6.1.9" evidence="9"/>
<evidence type="ECO:0000313" key="11">
    <source>
        <dbReference type="EMBL" id="OTP71744.1"/>
    </source>
</evidence>
<organism evidence="11 12">
    <name type="scientific">Caballeronia sordidicola</name>
    <name type="common">Burkholderia sordidicola</name>
    <dbReference type="NCBI Taxonomy" id="196367"/>
    <lineage>
        <taxon>Bacteria</taxon>
        <taxon>Pseudomonadati</taxon>
        <taxon>Pseudomonadota</taxon>
        <taxon>Betaproteobacteria</taxon>
        <taxon>Burkholderiales</taxon>
        <taxon>Burkholderiaceae</taxon>
        <taxon>Caballeronia</taxon>
    </lineage>
</organism>
<protein>
    <recommendedName>
        <fullName evidence="9">Histidinol-phosphate aminotransferase</fullName>
        <ecNumber evidence="9">2.6.1.9</ecNumber>
    </recommendedName>
    <alternativeName>
        <fullName evidence="9">Imidazole acetol-phosphate transaminase</fullName>
    </alternativeName>
</protein>
<dbReference type="InterPro" id="IPR015422">
    <property type="entry name" value="PyrdxlP-dep_Trfase_small"/>
</dbReference>
<comment type="similarity">
    <text evidence="3 9">Belongs to the class-II pyridoxal-phosphate-dependent aminotransferase family. Histidinol-phosphate aminotransferase subfamily.</text>
</comment>
<dbReference type="PANTHER" id="PTHR43643:SF3">
    <property type="entry name" value="HISTIDINOL-PHOSPHATE AMINOTRANSFERASE"/>
    <property type="match status" value="1"/>
</dbReference>
<keyword evidence="5 9" id="KW-0032">Aminotransferase</keyword>
<evidence type="ECO:0000256" key="9">
    <source>
        <dbReference type="HAMAP-Rule" id="MF_01023"/>
    </source>
</evidence>
<evidence type="ECO:0000256" key="5">
    <source>
        <dbReference type="ARBA" id="ARBA00022576"/>
    </source>
</evidence>
<dbReference type="Pfam" id="PF00155">
    <property type="entry name" value="Aminotran_1_2"/>
    <property type="match status" value="1"/>
</dbReference>
<proteinExistence type="inferred from homology"/>
<accession>A0A242MKI7</accession>
<dbReference type="EMBL" id="NBTZ01000100">
    <property type="protein sequence ID" value="OTP71744.1"/>
    <property type="molecule type" value="Genomic_DNA"/>
</dbReference>
<dbReference type="UniPathway" id="UPA00031">
    <property type="reaction ID" value="UER00012"/>
</dbReference>
<dbReference type="SUPFAM" id="SSF53383">
    <property type="entry name" value="PLP-dependent transferases"/>
    <property type="match status" value="1"/>
</dbReference>
<dbReference type="AlphaFoldDB" id="A0A242MKI7"/>
<gene>
    <name evidence="9" type="primary">hisC</name>
    <name evidence="11" type="ORF">PAMC26577_22565</name>
</gene>
<name>A0A242MKI7_CABSO</name>
<dbReference type="PROSITE" id="PS00599">
    <property type="entry name" value="AA_TRANSFER_CLASS_2"/>
    <property type="match status" value="1"/>
</dbReference>
<evidence type="ECO:0000256" key="6">
    <source>
        <dbReference type="ARBA" id="ARBA00022679"/>
    </source>
</evidence>
<dbReference type="Proteomes" id="UP000195221">
    <property type="component" value="Unassembled WGS sequence"/>
</dbReference>
<dbReference type="InterPro" id="IPR050106">
    <property type="entry name" value="HistidinolP_aminotransfase"/>
</dbReference>
<sequence length="375" mass="40004">MSTTGFIDGMRAEVRNLPAYNAGLTSDLVRAQYGVTHVAKLGSNENPRGASAAVLAHLAQWSTAASLSLYPDPSCSVLRTMIAEKLNVAPEQLLFGNGSEDLLAIAAHTFLGAGDEVVTVVPSFGLHIIYPQSAGAKVITVPMRADLEFDVDALIAAISPRTRMVIISNPSNPVGCAMNANEMRRLLSAVSPNTLVLWDEAYFEYAAGEHGYPDSLAILRESGLPWLLLRTFSKAYGLAGLRVGYGVASAPELAGLMDRVRTPFNINQIAQEAAAVAFADHAHVAASVEDTRAGRTQMRAALEALGISPARSLANFLFFDCGEDAAALAARMLADGVIVKPWREAGYETCMRVSIGSAADNALFIESFKRRRASF</sequence>
<evidence type="ECO:0000256" key="1">
    <source>
        <dbReference type="ARBA" id="ARBA00001933"/>
    </source>
</evidence>
<keyword evidence="7 9" id="KW-0663">Pyridoxal phosphate</keyword>
<evidence type="ECO:0000313" key="12">
    <source>
        <dbReference type="Proteomes" id="UP000195221"/>
    </source>
</evidence>
<dbReference type="GO" id="GO:0004400">
    <property type="term" value="F:histidinol-phosphate transaminase activity"/>
    <property type="evidence" value="ECO:0007669"/>
    <property type="project" value="UniProtKB-UniRule"/>
</dbReference>